<evidence type="ECO:0000313" key="1">
    <source>
        <dbReference type="EMBL" id="AYA99545.1"/>
    </source>
</evidence>
<dbReference type="InterPro" id="IPR018337">
    <property type="entry name" value="Cell_wall/Cho-bd_repeat"/>
</dbReference>
<dbReference type="KEGG" id="lua:D4A81_06115"/>
<sequence>MKKKSIVGYAGLLAVSALCFFAFPATTHAAEGWNNSTGEWRYLDDTDSAVSDVWRKSGDTWYYLGEDGNMVRDTLLTIGDNTFYLKADGAMAANSWILTKDEDDEEGWYYFGADGKAYKGKEGRVYTREVNGKRYLFDENGVMLTGFFDAEGNAVEDDSPFKAAVYYFGDDGAMFTEHWLLYSQVGENPGYSELGQRNYSEYDEMWLYFGANGRKYVAKTTDQSKQREINGKAYLFDENGVMIPQLSLTNANIRATASNAKVKYGSLDTDGELKDDYWTFTVPNEEMSQEDYDTGERSWFRTRKDGSVIKDRIATVLGRRYAFDEIGRMQTGFVVMLEDGSFGIRFDVDEWSKEDFLDDAATTPIAAIDRGSLYLFGTDELNDGSMITGEVTVSLRDTNAVFGFRDNGKAIGAKCTLVKSDGKFYFNGLRLDADADLKYGIVKDTRTGHGEYVVVGTDGKVVKGNKILRDGEGNWIIVSNSKFVARVSDGDRPRKKNGKFYHYDSTAERHNRWGAEITYATDGAYNLDSDFVLFDR</sequence>
<dbReference type="Pfam" id="PF19127">
    <property type="entry name" value="Choline_bind_3"/>
    <property type="match status" value="1"/>
</dbReference>
<dbReference type="Gene3D" id="2.10.270.10">
    <property type="entry name" value="Cholin Binding"/>
    <property type="match status" value="4"/>
</dbReference>
<dbReference type="Pfam" id="PF01473">
    <property type="entry name" value="Choline_bind_1"/>
    <property type="match status" value="2"/>
</dbReference>
<dbReference type="RefSeq" id="WP_111525947.1">
    <property type="nucleotide sequence ID" value="NZ_CP032364.1"/>
</dbReference>
<name>A0A385Q015_9FIRM</name>
<dbReference type="EMBL" id="CP032364">
    <property type="protein sequence ID" value="AYA99545.1"/>
    <property type="molecule type" value="Genomic_DNA"/>
</dbReference>
<dbReference type="Proteomes" id="UP000265562">
    <property type="component" value="Chromosome"/>
</dbReference>
<dbReference type="AlphaFoldDB" id="A0A385Q015"/>
<reference evidence="1 2" key="1">
    <citation type="submission" date="2018-09" db="EMBL/GenBank/DDBJ databases">
        <title>Genome sequencing of Lachnoanaerobaculum umeaense DSM 23576.</title>
        <authorList>
            <person name="Kook J.-K."/>
            <person name="Park S.-N."/>
            <person name="Lim Y.K."/>
        </authorList>
    </citation>
    <scope>NUCLEOTIDE SEQUENCE [LARGE SCALE GENOMIC DNA]</scope>
    <source>
        <strain evidence="2">DSM 23576 \ CCUG 58757</strain>
    </source>
</reference>
<proteinExistence type="predicted"/>
<organism evidence="1 2">
    <name type="scientific">Lachnoanaerobaculum umeaense</name>
    <dbReference type="NCBI Taxonomy" id="617123"/>
    <lineage>
        <taxon>Bacteria</taxon>
        <taxon>Bacillati</taxon>
        <taxon>Bacillota</taxon>
        <taxon>Clostridia</taxon>
        <taxon>Lachnospirales</taxon>
        <taxon>Lachnospiraceae</taxon>
        <taxon>Lachnoanaerobaculum</taxon>
    </lineage>
</organism>
<protein>
    <submittedName>
        <fullName evidence="1">Cell wall-binding protein</fullName>
    </submittedName>
</protein>
<evidence type="ECO:0000313" key="2">
    <source>
        <dbReference type="Proteomes" id="UP000265562"/>
    </source>
</evidence>
<accession>A0A385Q015</accession>
<gene>
    <name evidence="1" type="ORF">D4A81_06115</name>
</gene>
<dbReference type="OrthoDB" id="2028350at2"/>
<dbReference type="SUPFAM" id="SSF69360">
    <property type="entry name" value="Cell wall binding repeat"/>
    <property type="match status" value="2"/>
</dbReference>
<keyword evidence="2" id="KW-1185">Reference proteome</keyword>